<comment type="caution">
    <text evidence="2">The sequence shown here is derived from an EMBL/GenBank/DDBJ whole genome shotgun (WGS) entry which is preliminary data.</text>
</comment>
<name>A0A9K3CQ03_9EUKA</name>
<proteinExistence type="predicted"/>
<feature type="region of interest" description="Disordered" evidence="1">
    <location>
        <begin position="406"/>
        <end position="431"/>
    </location>
</feature>
<sequence length="732" mass="80181">MTEIQRRLSDSLSSGVETGAVLLDMERECGGYKSLAVPCFSVCLTALRAHPTCPVTLYDAMVPLQTLIEHLPAFSFNELGELCSILINAARTLVQEPHNWDVVTSILDTLTHYVLERAVVWTGSTGDEPASEPMACALYLLNTGICPCVQSVLDAAALERQFITSANRYPASLRPFSTGSPGYTIADGIIPGIEASCDSEWVDTSVSTPAADSGTIPSATQVNWEVPDTQKTTCHPILSDKSMCGEVGAWVATGKSVKQEGGGRDADGDLRMVSTAGTDDPALHLPCVSLDQTAGNVLPVKCGSKRARESNADAMGAGPTTVNWWCGGSVLASSAGPFKQALSPTKQHPALAKKVAIKTDILSTLHSVSARLAASSVPLDKYNAAEMSYQVNTVFSNIRRLLDRTRGDKRGVKRKAEKQEKGRKTVTEKKPFEDPSKVMARRELWRVSEAALKLLHSIVHESSCSHLFDAGILSALATQAKRHPEHEVWLSRFTRMLLARGSAIDGGTLRLGFLPLLHHVLAMPNHIRTGEATLRYDYQITRSATIALLCGALRRDLNSVPAYIPDLHLALLKVLKSMKYSSQETQLVGNIAKLLFFMAVVEAANADALQPVRDQMRFSKFVGESERIIWHKTTLNREGRLISLSDLYTEGTNSEGQKVVSLTYQDEDVTAMRTELYYIGQRLDAFFRIHAQKIPARPRYKRRPKRNSQLAQQTRAEVKSILSEVDGAPLWL</sequence>
<keyword evidence="3" id="KW-1185">Reference proteome</keyword>
<protein>
    <submittedName>
        <fullName evidence="2">Uncharacterized protein</fullName>
    </submittedName>
</protein>
<reference evidence="2 3" key="1">
    <citation type="journal article" date="2018" name="PLoS ONE">
        <title>The draft genome of Kipferlia bialata reveals reductive genome evolution in fornicate parasites.</title>
        <authorList>
            <person name="Tanifuji G."/>
            <person name="Takabayashi S."/>
            <person name="Kume K."/>
            <person name="Takagi M."/>
            <person name="Nakayama T."/>
            <person name="Kamikawa R."/>
            <person name="Inagaki Y."/>
            <person name="Hashimoto T."/>
        </authorList>
    </citation>
    <scope>NUCLEOTIDE SEQUENCE [LARGE SCALE GENOMIC DNA]</scope>
    <source>
        <strain evidence="2">NY0173</strain>
    </source>
</reference>
<evidence type="ECO:0000313" key="2">
    <source>
        <dbReference type="EMBL" id="GIQ80240.1"/>
    </source>
</evidence>
<gene>
    <name evidence="2" type="ORF">KIPB_001005</name>
</gene>
<dbReference type="AlphaFoldDB" id="A0A9K3CQ03"/>
<evidence type="ECO:0000256" key="1">
    <source>
        <dbReference type="SAM" id="MobiDB-lite"/>
    </source>
</evidence>
<organism evidence="2 3">
    <name type="scientific">Kipferlia bialata</name>
    <dbReference type="NCBI Taxonomy" id="797122"/>
    <lineage>
        <taxon>Eukaryota</taxon>
        <taxon>Metamonada</taxon>
        <taxon>Carpediemonas-like organisms</taxon>
        <taxon>Kipferlia</taxon>
    </lineage>
</organism>
<evidence type="ECO:0000313" key="3">
    <source>
        <dbReference type="Proteomes" id="UP000265618"/>
    </source>
</evidence>
<dbReference type="EMBL" id="BDIP01000129">
    <property type="protein sequence ID" value="GIQ80240.1"/>
    <property type="molecule type" value="Genomic_DNA"/>
</dbReference>
<feature type="compositionally biased region" description="Basic and acidic residues" evidence="1">
    <location>
        <begin position="417"/>
        <end position="431"/>
    </location>
</feature>
<dbReference type="Proteomes" id="UP000265618">
    <property type="component" value="Unassembled WGS sequence"/>
</dbReference>
<accession>A0A9K3CQ03</accession>